<dbReference type="OrthoDB" id="3041043at2759"/>
<reference evidence="2 3" key="1">
    <citation type="journal article" date="2010" name="Nat. Biotechnol.">
        <title>Genome sequence of the model mushroom Schizophyllum commune.</title>
        <authorList>
            <person name="Ohm R.A."/>
            <person name="de Jong J.F."/>
            <person name="Lugones L.G."/>
            <person name="Aerts A."/>
            <person name="Kothe E."/>
            <person name="Stajich J.E."/>
            <person name="de Vries R.P."/>
            <person name="Record E."/>
            <person name="Levasseur A."/>
            <person name="Baker S.E."/>
            <person name="Bartholomew K.A."/>
            <person name="Coutinho P.M."/>
            <person name="Erdmann S."/>
            <person name="Fowler T.J."/>
            <person name="Gathman A.C."/>
            <person name="Lombard V."/>
            <person name="Henrissat B."/>
            <person name="Knabe N."/>
            <person name="Kuees U."/>
            <person name="Lilly W.W."/>
            <person name="Lindquist E."/>
            <person name="Lucas S."/>
            <person name="Magnuson J.K."/>
            <person name="Piumi F."/>
            <person name="Raudaskoski M."/>
            <person name="Salamov A."/>
            <person name="Schmutz J."/>
            <person name="Schwarze F.W.M.R."/>
            <person name="vanKuyk P.A."/>
            <person name="Horton J.S."/>
            <person name="Grigoriev I.V."/>
            <person name="Woesten H.A.B."/>
        </authorList>
    </citation>
    <scope>NUCLEOTIDE SEQUENCE [LARGE SCALE GENOMIC DNA]</scope>
    <source>
        <strain evidence="2">H4-8</strain>
        <strain evidence="3">H4-8 / FGSC 9210</strain>
    </source>
</reference>
<dbReference type="HOGENOM" id="CLU_036419_0_0_1"/>
<evidence type="ECO:0000313" key="1">
    <source>
        <dbReference type="EMBL" id="EFI92157.1"/>
    </source>
</evidence>
<gene>
    <name evidence="2" type="ORF">SCHCODRAFT_55882</name>
    <name evidence="1" type="ORF">SCHCODRAFT_61226</name>
</gene>
<keyword evidence="3" id="KW-1185">Reference proteome</keyword>
<dbReference type="KEGG" id="scm:SCHCO_02667914"/>
<evidence type="ECO:0000313" key="2">
    <source>
        <dbReference type="EMBL" id="EFI97302.1"/>
    </source>
</evidence>
<dbReference type="KEGG" id="scm:SCHCO_02672910"/>
<evidence type="ECO:0000313" key="3">
    <source>
        <dbReference type="Proteomes" id="UP000007431"/>
    </source>
</evidence>
<name>D8Q4V2_SCHCM</name>
<dbReference type="GeneID" id="9593550"/>
<dbReference type="Proteomes" id="UP000007431">
    <property type="component" value="Unassembled WGS sequence"/>
</dbReference>
<organism evidence="3">
    <name type="scientific">Schizophyllum commune (strain H4-8 / FGSC 9210)</name>
    <name type="common">Split gill fungus</name>
    <dbReference type="NCBI Taxonomy" id="578458"/>
    <lineage>
        <taxon>Eukaryota</taxon>
        <taxon>Fungi</taxon>
        <taxon>Dikarya</taxon>
        <taxon>Basidiomycota</taxon>
        <taxon>Agaricomycotina</taxon>
        <taxon>Agaricomycetes</taxon>
        <taxon>Agaricomycetidae</taxon>
        <taxon>Agaricales</taxon>
        <taxon>Schizophyllaceae</taxon>
        <taxon>Schizophyllum</taxon>
    </lineage>
</organism>
<accession>D8Q4V2</accession>
<dbReference type="VEuPathDB" id="FungiDB:SCHCODRAFT_02667914"/>
<proteinExistence type="predicted"/>
<dbReference type="EMBL" id="GL377313">
    <property type="protein sequence ID" value="EFI92157.1"/>
    <property type="molecule type" value="Genomic_DNA"/>
</dbReference>
<protein>
    <submittedName>
        <fullName evidence="2">Uncharacterized protein</fullName>
    </submittedName>
</protein>
<dbReference type="GeneID" id="9589763"/>
<feature type="non-terminal residue" evidence="2">
    <location>
        <position position="1"/>
    </location>
</feature>
<dbReference type="AlphaFoldDB" id="D8Q4V2"/>
<dbReference type="EMBL" id="GL377306">
    <property type="protein sequence ID" value="EFI97302.1"/>
    <property type="molecule type" value="Genomic_DNA"/>
</dbReference>
<sequence>DAIFSGFDQTDFTNFACTSKWNRAITREHLARVYNIAKALGRYMAVEDVPRFQAIQKYTGMIISGSFALRFMGQYSFVESDLDLYIPYSTAMIVIHFLTCRGYTYTPRSTQDPDLYSALEYTDPALVVAHDALSESERRDWQPYSNHVGTFTFMRGETKVQVMTCRYNAICALFDFHSTVVMNAITHDAAISLYPYETFIHKRNLVIDPWEYNVDHTSRQQAAVMKYAARGWRMIKDVDIIEGLNSSREYGRLCRFVGDSMTRVIPLSAK</sequence>